<evidence type="ECO:0000313" key="2">
    <source>
        <dbReference type="Proteomes" id="UP000006867"/>
    </source>
</evidence>
<proteinExistence type="predicted"/>
<reference evidence="1 2" key="1">
    <citation type="journal article" date="2011" name="Front. Microbiol.">
        <title>Genomic signatures of strain selection and enhancement in Bacillus atrophaeus var. globigii, a historical biowarfare simulant.</title>
        <authorList>
            <person name="Gibbons H.S."/>
            <person name="Broomall S.M."/>
            <person name="McNew L.A."/>
            <person name="Daligault H."/>
            <person name="Chapman C."/>
            <person name="Bruce D."/>
            <person name="Karavis M."/>
            <person name="Krepps M."/>
            <person name="McGregor P.A."/>
            <person name="Hong C."/>
            <person name="Park K.H."/>
            <person name="Akmal A."/>
            <person name="Feldman A."/>
            <person name="Lin J.S."/>
            <person name="Chang W.E."/>
            <person name="Higgs B.W."/>
            <person name="Demirev P."/>
            <person name="Lindquist J."/>
            <person name="Liem A."/>
            <person name="Fochler E."/>
            <person name="Read T.D."/>
            <person name="Tapia R."/>
            <person name="Johnson S."/>
            <person name="Bishop-Lilly K.A."/>
            <person name="Detter C."/>
            <person name="Han C."/>
            <person name="Sozhamannan S."/>
            <person name="Rosenzweig C.N."/>
            <person name="Skowronski E.W."/>
        </authorList>
    </citation>
    <scope>NUCLEOTIDE SEQUENCE [LARGE SCALE GENOMIC DNA]</scope>
    <source>
        <strain evidence="1 2">1942</strain>
    </source>
</reference>
<dbReference type="Gene3D" id="3.30.500.20">
    <property type="entry name" value="BH3703-like domains"/>
    <property type="match status" value="1"/>
</dbReference>
<protein>
    <recommendedName>
        <fullName evidence="3">DUF600 family protein</fullName>
    </recommendedName>
</protein>
<dbReference type="InterPro" id="IPR006728">
    <property type="entry name" value="YezG-like"/>
</dbReference>
<gene>
    <name evidence="1" type="ordered locus">BATR1942_00950</name>
</gene>
<dbReference type="InterPro" id="IPR036170">
    <property type="entry name" value="YezG-like_sf"/>
</dbReference>
<keyword evidence="2" id="KW-1185">Reference proteome</keyword>
<evidence type="ECO:0000313" key="1">
    <source>
        <dbReference type="EMBL" id="ADP31150.1"/>
    </source>
</evidence>
<evidence type="ECO:0008006" key="3">
    <source>
        <dbReference type="Google" id="ProtNLM"/>
    </source>
</evidence>
<dbReference type="EMBL" id="CP002207">
    <property type="protein sequence ID" value="ADP31150.1"/>
    <property type="molecule type" value="Genomic_DNA"/>
</dbReference>
<name>A0ABN3Z6V8_BACA1</name>
<dbReference type="SUPFAM" id="SSF160424">
    <property type="entry name" value="BH3703-like"/>
    <property type="match status" value="1"/>
</dbReference>
<sequence>MGQLYQQIAEHINEVIPSEWTKTFLYAEILIDFT</sequence>
<dbReference type="Proteomes" id="UP000006867">
    <property type="component" value="Chromosome"/>
</dbReference>
<accession>A0ABN3Z6V8</accession>
<dbReference type="Pfam" id="PF04634">
    <property type="entry name" value="YezG-like"/>
    <property type="match status" value="1"/>
</dbReference>
<organism evidence="1 2">
    <name type="scientific">Bacillus atrophaeus (strain 1942)</name>
    <dbReference type="NCBI Taxonomy" id="720555"/>
    <lineage>
        <taxon>Bacteria</taxon>
        <taxon>Bacillati</taxon>
        <taxon>Bacillota</taxon>
        <taxon>Bacilli</taxon>
        <taxon>Bacillales</taxon>
        <taxon>Bacillaceae</taxon>
        <taxon>Bacillus</taxon>
    </lineage>
</organism>